<name>A0AAN9NQ34_PHACN</name>
<dbReference type="AlphaFoldDB" id="A0AAN9NQ34"/>
<organism evidence="1 2">
    <name type="scientific">Phaseolus coccineus</name>
    <name type="common">Scarlet runner bean</name>
    <name type="synonym">Phaseolus multiflorus</name>
    <dbReference type="NCBI Taxonomy" id="3886"/>
    <lineage>
        <taxon>Eukaryota</taxon>
        <taxon>Viridiplantae</taxon>
        <taxon>Streptophyta</taxon>
        <taxon>Embryophyta</taxon>
        <taxon>Tracheophyta</taxon>
        <taxon>Spermatophyta</taxon>
        <taxon>Magnoliopsida</taxon>
        <taxon>eudicotyledons</taxon>
        <taxon>Gunneridae</taxon>
        <taxon>Pentapetalae</taxon>
        <taxon>rosids</taxon>
        <taxon>fabids</taxon>
        <taxon>Fabales</taxon>
        <taxon>Fabaceae</taxon>
        <taxon>Papilionoideae</taxon>
        <taxon>50 kb inversion clade</taxon>
        <taxon>NPAAA clade</taxon>
        <taxon>indigoferoid/millettioid clade</taxon>
        <taxon>Phaseoleae</taxon>
        <taxon>Phaseolus</taxon>
    </lineage>
</organism>
<accession>A0AAN9NQ34</accession>
<dbReference type="Proteomes" id="UP001374584">
    <property type="component" value="Unassembled WGS sequence"/>
</dbReference>
<reference evidence="1 2" key="1">
    <citation type="submission" date="2024-01" db="EMBL/GenBank/DDBJ databases">
        <title>The genomes of 5 underutilized Papilionoideae crops provide insights into root nodulation and disease resistanc.</title>
        <authorList>
            <person name="Jiang F."/>
        </authorList>
    </citation>
    <scope>NUCLEOTIDE SEQUENCE [LARGE SCALE GENOMIC DNA]</scope>
    <source>
        <strain evidence="1">JINMINGXINNONG_FW02</strain>
        <tissue evidence="1">Leaves</tissue>
    </source>
</reference>
<proteinExistence type="predicted"/>
<gene>
    <name evidence="1" type="ORF">VNO80_02274</name>
</gene>
<keyword evidence="2" id="KW-1185">Reference proteome</keyword>
<evidence type="ECO:0000313" key="2">
    <source>
        <dbReference type="Proteomes" id="UP001374584"/>
    </source>
</evidence>
<protein>
    <submittedName>
        <fullName evidence="1">Uncharacterized protein</fullName>
    </submittedName>
</protein>
<sequence>MKRKRESEKKVPLGSFVKELAEWTLFDLWSKLGVKFVMLISLSFSFSFSFVSHPMLVHQIVYHWNVSACKSTSMERRRVYAPQHQRVIPGLSIQRVEEKSDELIS</sequence>
<comment type="caution">
    <text evidence="1">The sequence shown here is derived from an EMBL/GenBank/DDBJ whole genome shotgun (WGS) entry which is preliminary data.</text>
</comment>
<evidence type="ECO:0000313" key="1">
    <source>
        <dbReference type="EMBL" id="KAK7376857.1"/>
    </source>
</evidence>
<dbReference type="EMBL" id="JAYMYR010000002">
    <property type="protein sequence ID" value="KAK7376857.1"/>
    <property type="molecule type" value="Genomic_DNA"/>
</dbReference>